<organism evidence="1 2">
    <name type="scientific">Schizopora paradoxa</name>
    <dbReference type="NCBI Taxonomy" id="27342"/>
    <lineage>
        <taxon>Eukaryota</taxon>
        <taxon>Fungi</taxon>
        <taxon>Dikarya</taxon>
        <taxon>Basidiomycota</taxon>
        <taxon>Agaricomycotina</taxon>
        <taxon>Agaricomycetes</taxon>
        <taxon>Hymenochaetales</taxon>
        <taxon>Schizoporaceae</taxon>
        <taxon>Schizopora</taxon>
    </lineage>
</organism>
<gene>
    <name evidence="1" type="ORF">SCHPADRAFT_482603</name>
</gene>
<evidence type="ECO:0000313" key="2">
    <source>
        <dbReference type="Proteomes" id="UP000053477"/>
    </source>
</evidence>
<evidence type="ECO:0008006" key="3">
    <source>
        <dbReference type="Google" id="ProtNLM"/>
    </source>
</evidence>
<proteinExistence type="predicted"/>
<keyword evidence="2" id="KW-1185">Reference proteome</keyword>
<accession>A0A0H2S2H4</accession>
<reference evidence="1 2" key="1">
    <citation type="submission" date="2015-04" db="EMBL/GenBank/DDBJ databases">
        <title>Complete genome sequence of Schizopora paradoxa KUC8140, a cosmopolitan wood degrader in East Asia.</title>
        <authorList>
            <consortium name="DOE Joint Genome Institute"/>
            <person name="Min B."/>
            <person name="Park H."/>
            <person name="Jang Y."/>
            <person name="Kim J.-J."/>
            <person name="Kim K.H."/>
            <person name="Pangilinan J."/>
            <person name="Lipzen A."/>
            <person name="Riley R."/>
            <person name="Grigoriev I.V."/>
            <person name="Spatafora J.W."/>
            <person name="Choi I.-G."/>
        </authorList>
    </citation>
    <scope>NUCLEOTIDE SEQUENCE [LARGE SCALE GENOMIC DNA]</scope>
    <source>
        <strain evidence="1 2">KUC8140</strain>
    </source>
</reference>
<sequence length="141" mass="15941">MLAPLKRLKLFRSRSPPIASLPDDAFDIIFELNYSSEDDGSVKSIASVLSRSLSIVKLSHVNRRFCLLAISNPKLWTHIAGEERYPKMGFVNACLERSRDLPLSVHLYVYVCPINGPSCDEVLKAAKPHAHRWRTVHIRAC</sequence>
<dbReference type="AlphaFoldDB" id="A0A0H2S2H4"/>
<dbReference type="Proteomes" id="UP000053477">
    <property type="component" value="Unassembled WGS sequence"/>
</dbReference>
<dbReference type="InParanoid" id="A0A0H2S2H4"/>
<evidence type="ECO:0000313" key="1">
    <source>
        <dbReference type="EMBL" id="KLO11211.1"/>
    </source>
</evidence>
<protein>
    <recommendedName>
        <fullName evidence="3">F-box domain-containing protein</fullName>
    </recommendedName>
</protein>
<dbReference type="OrthoDB" id="3229088at2759"/>
<dbReference type="EMBL" id="KQ086006">
    <property type="protein sequence ID" value="KLO11211.1"/>
    <property type="molecule type" value="Genomic_DNA"/>
</dbReference>
<name>A0A0H2S2H4_9AGAM</name>